<organism evidence="2 3">
    <name type="scientific">Zostera marina</name>
    <name type="common">Eelgrass</name>
    <dbReference type="NCBI Taxonomy" id="29655"/>
    <lineage>
        <taxon>Eukaryota</taxon>
        <taxon>Viridiplantae</taxon>
        <taxon>Streptophyta</taxon>
        <taxon>Embryophyta</taxon>
        <taxon>Tracheophyta</taxon>
        <taxon>Spermatophyta</taxon>
        <taxon>Magnoliopsida</taxon>
        <taxon>Liliopsida</taxon>
        <taxon>Zosteraceae</taxon>
        <taxon>Zostera</taxon>
    </lineage>
</organism>
<dbReference type="AlphaFoldDB" id="A0A0K9PPP3"/>
<feature type="transmembrane region" description="Helical" evidence="1">
    <location>
        <begin position="193"/>
        <end position="218"/>
    </location>
</feature>
<feature type="transmembrane region" description="Helical" evidence="1">
    <location>
        <begin position="230"/>
        <end position="248"/>
    </location>
</feature>
<evidence type="ECO:0000256" key="1">
    <source>
        <dbReference type="SAM" id="Phobius"/>
    </source>
</evidence>
<proteinExistence type="predicted"/>
<dbReference type="OMA" id="WIVRLAT"/>
<sequence>MASSISLTVIPVLNPRIPNHCRCRLPKLSFPFLRRSLPSLSIVRPCLVTATKKNATPEMSNIEAERRSESSMPDAFRELNVEVPDKPVRWPWLIPVVFIVYGWRATLWELNNWKNASIGIVYFFRNSVISIGKFLCYSMGDRIDYFLDQLFLFLPVSEITTFILLTSAAVSVAEATSPNSVNEQRYLFTVASFVGFGYNLGILSNVILCLIPVCFFLFSKFINKKNAVSAALPCVALLFSASIPWLFFKPFVMVAYSGLATYHHFHLSRSATIDSAVESVDSLPNGGTKLLPWTVFLAGLSIGIFKGFTWLRFRHLTWMVV</sequence>
<feature type="transmembrane region" description="Helical" evidence="1">
    <location>
        <begin position="120"/>
        <end position="138"/>
    </location>
</feature>
<dbReference type="EMBL" id="LFYR01000729">
    <property type="protein sequence ID" value="KMZ70190.1"/>
    <property type="molecule type" value="Genomic_DNA"/>
</dbReference>
<comment type="caution">
    <text evidence="2">The sequence shown here is derived from an EMBL/GenBank/DDBJ whole genome shotgun (WGS) entry which is preliminary data.</text>
</comment>
<dbReference type="OrthoDB" id="1930779at2759"/>
<keyword evidence="1" id="KW-0472">Membrane</keyword>
<gene>
    <name evidence="2" type="ORF">ZOSMA_1G01620</name>
</gene>
<accession>A0A0K9PPP3</accession>
<evidence type="ECO:0000313" key="2">
    <source>
        <dbReference type="EMBL" id="KMZ70190.1"/>
    </source>
</evidence>
<feature type="transmembrane region" description="Helical" evidence="1">
    <location>
        <begin position="150"/>
        <end position="173"/>
    </location>
</feature>
<dbReference type="Proteomes" id="UP000036987">
    <property type="component" value="Unassembled WGS sequence"/>
</dbReference>
<evidence type="ECO:0000313" key="3">
    <source>
        <dbReference type="Proteomes" id="UP000036987"/>
    </source>
</evidence>
<keyword evidence="1" id="KW-1133">Transmembrane helix</keyword>
<feature type="transmembrane region" description="Helical" evidence="1">
    <location>
        <begin position="290"/>
        <end position="311"/>
    </location>
</feature>
<name>A0A0K9PPP3_ZOSMR</name>
<dbReference type="STRING" id="29655.A0A0K9PPP3"/>
<protein>
    <submittedName>
        <fullName evidence="2">Uncharacterized protein</fullName>
    </submittedName>
</protein>
<keyword evidence="1" id="KW-0812">Transmembrane</keyword>
<dbReference type="Pfam" id="PF25114">
    <property type="entry name" value="AtTam38"/>
    <property type="match status" value="1"/>
</dbReference>
<dbReference type="InterPro" id="IPR056894">
    <property type="entry name" value="AtTam38"/>
</dbReference>
<reference evidence="3" key="1">
    <citation type="journal article" date="2016" name="Nature">
        <title>The genome of the seagrass Zostera marina reveals angiosperm adaptation to the sea.</title>
        <authorList>
            <person name="Olsen J.L."/>
            <person name="Rouze P."/>
            <person name="Verhelst B."/>
            <person name="Lin Y.-C."/>
            <person name="Bayer T."/>
            <person name="Collen J."/>
            <person name="Dattolo E."/>
            <person name="De Paoli E."/>
            <person name="Dittami S."/>
            <person name="Maumus F."/>
            <person name="Michel G."/>
            <person name="Kersting A."/>
            <person name="Lauritano C."/>
            <person name="Lohaus R."/>
            <person name="Toepel M."/>
            <person name="Tonon T."/>
            <person name="Vanneste K."/>
            <person name="Amirebrahimi M."/>
            <person name="Brakel J."/>
            <person name="Bostroem C."/>
            <person name="Chovatia M."/>
            <person name="Grimwood J."/>
            <person name="Jenkins J.W."/>
            <person name="Jueterbock A."/>
            <person name="Mraz A."/>
            <person name="Stam W.T."/>
            <person name="Tice H."/>
            <person name="Bornberg-Bauer E."/>
            <person name="Green P.J."/>
            <person name="Pearson G.A."/>
            <person name="Procaccini G."/>
            <person name="Duarte C.M."/>
            <person name="Schmutz J."/>
            <person name="Reusch T.B.H."/>
            <person name="Van de Peer Y."/>
        </authorList>
    </citation>
    <scope>NUCLEOTIDE SEQUENCE [LARGE SCALE GENOMIC DNA]</scope>
    <source>
        <strain evidence="3">cv. Finnish</strain>
    </source>
</reference>
<feature type="transmembrane region" description="Helical" evidence="1">
    <location>
        <begin position="90"/>
        <end position="108"/>
    </location>
</feature>
<keyword evidence="3" id="KW-1185">Reference proteome</keyword>